<name>W3XJ77_PESFW</name>
<dbReference type="PANTHER" id="PTHR40788:SF1">
    <property type="entry name" value="IPA PROTEIN"/>
    <property type="match status" value="1"/>
</dbReference>
<dbReference type="RefSeq" id="XP_007830915.1">
    <property type="nucleotide sequence ID" value="XM_007832724.1"/>
</dbReference>
<dbReference type="InParanoid" id="W3XJ77"/>
<keyword evidence="3" id="KW-1185">Reference proteome</keyword>
<evidence type="ECO:0000313" key="3">
    <source>
        <dbReference type="Proteomes" id="UP000030651"/>
    </source>
</evidence>
<dbReference type="KEGG" id="pfy:PFICI_04143"/>
<reference evidence="3" key="1">
    <citation type="journal article" date="2015" name="BMC Genomics">
        <title>Genomic and transcriptomic analysis of the endophytic fungus Pestalotiopsis fici reveals its lifestyle and high potential for synthesis of natural products.</title>
        <authorList>
            <person name="Wang X."/>
            <person name="Zhang X."/>
            <person name="Liu L."/>
            <person name="Xiang M."/>
            <person name="Wang W."/>
            <person name="Sun X."/>
            <person name="Che Y."/>
            <person name="Guo L."/>
            <person name="Liu G."/>
            <person name="Guo L."/>
            <person name="Wang C."/>
            <person name="Yin W.B."/>
            <person name="Stadler M."/>
            <person name="Zhang X."/>
            <person name="Liu X."/>
        </authorList>
    </citation>
    <scope>NUCLEOTIDE SEQUENCE [LARGE SCALE GENOMIC DNA]</scope>
    <source>
        <strain evidence="3">W106-1 / CGMCC3.15140</strain>
    </source>
</reference>
<dbReference type="OrthoDB" id="2922289at2759"/>
<feature type="region of interest" description="Disordered" evidence="1">
    <location>
        <begin position="1"/>
        <end position="30"/>
    </location>
</feature>
<evidence type="ECO:0000313" key="2">
    <source>
        <dbReference type="EMBL" id="ETS86118.1"/>
    </source>
</evidence>
<gene>
    <name evidence="2" type="ORF">PFICI_04143</name>
</gene>
<organism evidence="2 3">
    <name type="scientific">Pestalotiopsis fici (strain W106-1 / CGMCC3.15140)</name>
    <dbReference type="NCBI Taxonomy" id="1229662"/>
    <lineage>
        <taxon>Eukaryota</taxon>
        <taxon>Fungi</taxon>
        <taxon>Dikarya</taxon>
        <taxon>Ascomycota</taxon>
        <taxon>Pezizomycotina</taxon>
        <taxon>Sordariomycetes</taxon>
        <taxon>Xylariomycetidae</taxon>
        <taxon>Amphisphaeriales</taxon>
        <taxon>Sporocadaceae</taxon>
        <taxon>Pestalotiopsis</taxon>
    </lineage>
</organism>
<dbReference type="EMBL" id="KI912110">
    <property type="protein sequence ID" value="ETS86118.1"/>
    <property type="molecule type" value="Genomic_DNA"/>
</dbReference>
<evidence type="ECO:0000256" key="1">
    <source>
        <dbReference type="SAM" id="MobiDB-lite"/>
    </source>
</evidence>
<protein>
    <recommendedName>
        <fullName evidence="4">Ipa protein</fullName>
    </recommendedName>
</protein>
<accession>W3XJ77</accession>
<dbReference type="Proteomes" id="UP000030651">
    <property type="component" value="Unassembled WGS sequence"/>
</dbReference>
<dbReference type="GeneID" id="19269156"/>
<sequence length="643" mass="72428">MLEHRATSTPGEQFYSGFNGRPGDSRSNLGGPQELIEEMMRTRNLRHVQSFPDSWTFFIDGGMYGKSFKFVKEREQSMAAFQPAMQAGLCIPQSKGELVLTRQETMLQSLNILCDDILEIGSTTRSQKSVPKKPTDTAAAALSKLSIKQSDELPQLDLPRLIEDARDQKASMDDDLALLCTESVALAHEVNYWFFSRPELVPDEKGRSLPVHTDKFISGSVLEAVHHTVRAAATWDYMIRLLELLATITDKSRRAIVLQEISNLCHFEYSRTQAMFKRQLSTASSAGSKWFKCISNTYDNGIPRIALKGKPEKLTQENPHLYYLLRLSQSDTTATKAVDWFKKLDEYERTHPGARESMNNREADSHGDLAIIVSFYQSLASVVSMPAFNRKKAQCFITKSGELEAELQGLKPQLDLRDYAAPIDNLLEPGMTDAALNALDIFLVEKTGTKLGFLYQDLINECVASLEAQLKATLARQEKIQADKQTKAAEYVPFPVEAPQAPDARVQARKEKEKTRPVHSSAFEIVPPAQPSATKESETLQSSSTFKVKDATFRVFEALFSSSQARGSVSWYNFESAMADLGFSVLPKFGSVYTFYPPQTMPNQRPLTVHRPHHSQIEGYKLLSYSRRLKRLYGWRQKNFEIA</sequence>
<dbReference type="HOGENOM" id="CLU_024207_0_0_1"/>
<dbReference type="AlphaFoldDB" id="W3XJ77"/>
<proteinExistence type="predicted"/>
<dbReference type="eggNOG" id="ENOG502SJ1Z">
    <property type="taxonomic scope" value="Eukaryota"/>
</dbReference>
<evidence type="ECO:0008006" key="4">
    <source>
        <dbReference type="Google" id="ProtNLM"/>
    </source>
</evidence>
<dbReference type="PANTHER" id="PTHR40788">
    <property type="entry name" value="CLR5 DOMAIN-CONTAINING PROTEIN-RELATED"/>
    <property type="match status" value="1"/>
</dbReference>
<dbReference type="OMA" id="YKFIPEW"/>